<sequence>MSGVRIGDVLKIQFPAARPPGHEQVGTRPAVVVGIPDRLGSPRFPGLIVVPLTTSAGDYVADAPALYPMFPAGTGGLTADSVALTDQVRAVSVSRILSRLGTLTPGEYAPVQEALRGMLEL</sequence>
<evidence type="ECO:0000313" key="2">
    <source>
        <dbReference type="Proteomes" id="UP000199223"/>
    </source>
</evidence>
<dbReference type="OrthoDB" id="9808744at2"/>
<dbReference type="EMBL" id="FNZA01000015">
    <property type="protein sequence ID" value="SEJ70331.1"/>
    <property type="molecule type" value="Genomic_DNA"/>
</dbReference>
<dbReference type="RefSeq" id="WP_092265171.1">
    <property type="nucleotide sequence ID" value="NZ_FNZA01000015.1"/>
</dbReference>
<dbReference type="PANTHER" id="PTHR33988">
    <property type="entry name" value="ENDORIBONUCLEASE MAZF-RELATED"/>
    <property type="match status" value="1"/>
</dbReference>
<proteinExistence type="predicted"/>
<evidence type="ECO:0000313" key="1">
    <source>
        <dbReference type="EMBL" id="SEJ70331.1"/>
    </source>
</evidence>
<dbReference type="Proteomes" id="UP000199223">
    <property type="component" value="Unassembled WGS sequence"/>
</dbReference>
<dbReference type="SUPFAM" id="SSF50118">
    <property type="entry name" value="Cell growth inhibitor/plasmid maintenance toxic component"/>
    <property type="match status" value="1"/>
</dbReference>
<keyword evidence="2" id="KW-1185">Reference proteome</keyword>
<dbReference type="PANTHER" id="PTHR33988:SF3">
    <property type="entry name" value="ENDORIBONUCLEASE TOXIN CHPB-RELATED"/>
    <property type="match status" value="1"/>
</dbReference>
<dbReference type="AlphaFoldDB" id="A0A1H7AXH9"/>
<dbReference type="InterPro" id="IPR011067">
    <property type="entry name" value="Plasmid_toxin/cell-grow_inhib"/>
</dbReference>
<dbReference type="GO" id="GO:0004521">
    <property type="term" value="F:RNA endonuclease activity"/>
    <property type="evidence" value="ECO:0007669"/>
    <property type="project" value="TreeGrafter"/>
</dbReference>
<protein>
    <submittedName>
        <fullName evidence="1">mRNA interferase MazF</fullName>
    </submittedName>
</protein>
<accession>A0A1H7AXH9</accession>
<dbReference type="STRING" id="856736.SAMN04488058_11513"/>
<dbReference type="InterPro" id="IPR003477">
    <property type="entry name" value="PemK-like"/>
</dbReference>
<dbReference type="GO" id="GO:0006402">
    <property type="term" value="P:mRNA catabolic process"/>
    <property type="evidence" value="ECO:0007669"/>
    <property type="project" value="TreeGrafter"/>
</dbReference>
<dbReference type="GO" id="GO:0016075">
    <property type="term" value="P:rRNA catabolic process"/>
    <property type="evidence" value="ECO:0007669"/>
    <property type="project" value="TreeGrafter"/>
</dbReference>
<dbReference type="Pfam" id="PF02452">
    <property type="entry name" value="PemK_toxin"/>
    <property type="match status" value="1"/>
</dbReference>
<dbReference type="GO" id="GO:0003677">
    <property type="term" value="F:DNA binding"/>
    <property type="evidence" value="ECO:0007669"/>
    <property type="project" value="InterPro"/>
</dbReference>
<gene>
    <name evidence="1" type="ORF">SAMN04488058_11513</name>
</gene>
<reference evidence="2" key="1">
    <citation type="submission" date="2016-10" db="EMBL/GenBank/DDBJ databases">
        <authorList>
            <person name="Varghese N."/>
            <person name="Submissions S."/>
        </authorList>
    </citation>
    <scope>NUCLEOTIDE SEQUENCE [LARGE SCALE GENOMIC DNA]</scope>
    <source>
        <strain evidence="2">CGMCC 1.10218</strain>
    </source>
</reference>
<dbReference type="Gene3D" id="2.30.30.110">
    <property type="match status" value="1"/>
</dbReference>
<name>A0A1H7AXH9_9DEIO</name>
<organism evidence="1 2">
    <name type="scientific">Deinococcus reticulitermitis</name>
    <dbReference type="NCBI Taxonomy" id="856736"/>
    <lineage>
        <taxon>Bacteria</taxon>
        <taxon>Thermotogati</taxon>
        <taxon>Deinococcota</taxon>
        <taxon>Deinococci</taxon>
        <taxon>Deinococcales</taxon>
        <taxon>Deinococcaceae</taxon>
        <taxon>Deinococcus</taxon>
    </lineage>
</organism>